<evidence type="ECO:0000256" key="1">
    <source>
        <dbReference type="ARBA" id="ARBA00004651"/>
    </source>
</evidence>
<dbReference type="GO" id="GO:0005524">
    <property type="term" value="F:ATP binding"/>
    <property type="evidence" value="ECO:0007669"/>
    <property type="project" value="UniProtKB-KW"/>
</dbReference>
<evidence type="ECO:0000256" key="5">
    <source>
        <dbReference type="ARBA" id="ARBA00022989"/>
    </source>
</evidence>
<evidence type="ECO:0000256" key="6">
    <source>
        <dbReference type="ARBA" id="ARBA00023136"/>
    </source>
</evidence>
<dbReference type="PANTHER" id="PTHR43394">
    <property type="entry name" value="ATP-DEPENDENT PERMEASE MDL1, MITOCHONDRIAL"/>
    <property type="match status" value="1"/>
</dbReference>
<feature type="transmembrane region" description="Helical" evidence="7">
    <location>
        <begin position="131"/>
        <end position="155"/>
    </location>
</feature>
<keyword evidence="2 7" id="KW-0812">Transmembrane</keyword>
<evidence type="ECO:0000313" key="11">
    <source>
        <dbReference type="Proteomes" id="UP000262621"/>
    </source>
</evidence>
<proteinExistence type="predicted"/>
<comment type="subcellular location">
    <subcellularLocation>
        <location evidence="1">Cell membrane</location>
        <topology evidence="1">Multi-pass membrane protein</topology>
    </subcellularLocation>
</comment>
<evidence type="ECO:0000256" key="4">
    <source>
        <dbReference type="ARBA" id="ARBA00022840"/>
    </source>
</evidence>
<evidence type="ECO:0000313" key="10">
    <source>
        <dbReference type="EMBL" id="RFS43457.1"/>
    </source>
</evidence>
<organism evidence="10 11">
    <name type="scientific">Micromonospora craniellae</name>
    <dbReference type="NCBI Taxonomy" id="2294034"/>
    <lineage>
        <taxon>Bacteria</taxon>
        <taxon>Bacillati</taxon>
        <taxon>Actinomycetota</taxon>
        <taxon>Actinomycetes</taxon>
        <taxon>Micromonosporales</taxon>
        <taxon>Micromonosporaceae</taxon>
        <taxon>Micromonospora</taxon>
    </lineage>
</organism>
<dbReference type="InterPro" id="IPR027417">
    <property type="entry name" value="P-loop_NTPase"/>
</dbReference>
<evidence type="ECO:0000256" key="2">
    <source>
        <dbReference type="ARBA" id="ARBA00022692"/>
    </source>
</evidence>
<dbReference type="SUPFAM" id="SSF52540">
    <property type="entry name" value="P-loop containing nucleoside triphosphate hydrolases"/>
    <property type="match status" value="1"/>
</dbReference>
<evidence type="ECO:0000256" key="7">
    <source>
        <dbReference type="SAM" id="Phobius"/>
    </source>
</evidence>
<dbReference type="SMART" id="SM00382">
    <property type="entry name" value="AAA"/>
    <property type="match status" value="1"/>
</dbReference>
<feature type="transmembrane region" description="Helical" evidence="7">
    <location>
        <begin position="27"/>
        <end position="47"/>
    </location>
</feature>
<dbReference type="RefSeq" id="WP_117230901.1">
    <property type="nucleotide sequence ID" value="NZ_CP061725.1"/>
</dbReference>
<dbReference type="GO" id="GO:0005886">
    <property type="term" value="C:plasma membrane"/>
    <property type="evidence" value="ECO:0007669"/>
    <property type="project" value="UniProtKB-SubCell"/>
</dbReference>
<protein>
    <submittedName>
        <fullName evidence="10">ABC transporter ATP-binding protein</fullName>
    </submittedName>
</protein>
<name>A0A372FRP6_9ACTN</name>
<keyword evidence="11" id="KW-1185">Reference proteome</keyword>
<evidence type="ECO:0000256" key="3">
    <source>
        <dbReference type="ARBA" id="ARBA00022741"/>
    </source>
</evidence>
<evidence type="ECO:0000259" key="9">
    <source>
        <dbReference type="PROSITE" id="PS50929"/>
    </source>
</evidence>
<dbReference type="Proteomes" id="UP000262621">
    <property type="component" value="Unassembled WGS sequence"/>
</dbReference>
<dbReference type="InterPro" id="IPR036640">
    <property type="entry name" value="ABC1_TM_sf"/>
</dbReference>
<keyword evidence="6 7" id="KW-0472">Membrane</keyword>
<dbReference type="GO" id="GO:0015421">
    <property type="term" value="F:ABC-type oligopeptide transporter activity"/>
    <property type="evidence" value="ECO:0007669"/>
    <property type="project" value="TreeGrafter"/>
</dbReference>
<keyword evidence="4 10" id="KW-0067">ATP-binding</keyword>
<dbReference type="OrthoDB" id="9806127at2"/>
<dbReference type="GO" id="GO:0016887">
    <property type="term" value="F:ATP hydrolysis activity"/>
    <property type="evidence" value="ECO:0007669"/>
    <property type="project" value="InterPro"/>
</dbReference>
<dbReference type="Gene3D" id="1.20.1560.10">
    <property type="entry name" value="ABC transporter type 1, transmembrane domain"/>
    <property type="match status" value="1"/>
</dbReference>
<dbReference type="EMBL" id="QVFU01000059">
    <property type="protein sequence ID" value="RFS43457.1"/>
    <property type="molecule type" value="Genomic_DNA"/>
</dbReference>
<reference evidence="10 11" key="1">
    <citation type="submission" date="2018-08" db="EMBL/GenBank/DDBJ databases">
        <title>Verrucosispora craniellae sp. nov., isolated from a marine sponge in the South China Sea.</title>
        <authorList>
            <person name="Li L."/>
            <person name="Lin H.W."/>
        </authorList>
    </citation>
    <scope>NUCLEOTIDE SEQUENCE [LARGE SCALE GENOMIC DNA]</scope>
    <source>
        <strain evidence="10 11">LHW63014</strain>
    </source>
</reference>
<dbReference type="InterPro" id="IPR003439">
    <property type="entry name" value="ABC_transporter-like_ATP-bd"/>
</dbReference>
<comment type="caution">
    <text evidence="10">The sequence shown here is derived from an EMBL/GenBank/DDBJ whole genome shotgun (WGS) entry which is preliminary data.</text>
</comment>
<feature type="transmembrane region" description="Helical" evidence="7">
    <location>
        <begin position="281"/>
        <end position="302"/>
    </location>
</feature>
<dbReference type="AlphaFoldDB" id="A0A372FRP6"/>
<dbReference type="SUPFAM" id="SSF90123">
    <property type="entry name" value="ABC transporter transmembrane region"/>
    <property type="match status" value="1"/>
</dbReference>
<dbReference type="InterPro" id="IPR011527">
    <property type="entry name" value="ABC1_TM_dom"/>
</dbReference>
<dbReference type="Pfam" id="PF00005">
    <property type="entry name" value="ABC_tran"/>
    <property type="match status" value="1"/>
</dbReference>
<feature type="transmembrane region" description="Helical" evidence="7">
    <location>
        <begin position="161"/>
        <end position="178"/>
    </location>
</feature>
<dbReference type="InterPro" id="IPR003593">
    <property type="entry name" value="AAA+_ATPase"/>
</dbReference>
<feature type="transmembrane region" description="Helical" evidence="7">
    <location>
        <begin position="254"/>
        <end position="275"/>
    </location>
</feature>
<keyword evidence="3" id="KW-0547">Nucleotide-binding</keyword>
<feature type="transmembrane region" description="Helical" evidence="7">
    <location>
        <begin position="59"/>
        <end position="85"/>
    </location>
</feature>
<dbReference type="PROSITE" id="PS50893">
    <property type="entry name" value="ABC_TRANSPORTER_2"/>
    <property type="match status" value="1"/>
</dbReference>
<accession>A0A372FRP6</accession>
<dbReference type="PROSITE" id="PS50929">
    <property type="entry name" value="ABC_TM1F"/>
    <property type="match status" value="1"/>
</dbReference>
<sequence length="599" mass="63975">MKEAILACRELLALCWRQSAGKLVASVVLKLGAAAALPLSAAGLGALTDAALAGDSSRAAIAGAVTACLVIAAITMAHFAHVFYFELGEVNLLTKERQLIELANGSVGLNHHERPEYADKMQVLRQEVERVGYASMEALLSAASTALSLIITGVLLARLDLLLLMLPLTALPAVYLGGRAQALQAAGREAAAEPTRRARHLFSVATEAGTAKEIRTAGLANELTFRHRTLFESATRVMWAAEVKAARLRILGQLCFAFGYVSAILIVVSAAAAGGPSVGDVILVLSVAALANYQVTAAVALLQDLQRVARVLADVRWLEHLIAPLPAAALPAGERPAAPQRINHGIRLRDVSFAYLQTGPPALEGVDILLPAGSTVAVVGENGAGKSTIVKLLCRFYEPTEGVIEVDGTDLASLSPPEWRRRIAGAFQDFVRFEFIARESVGVGDLPRVGSDDAVLGALRRARSESVLNRLEHGLGTQLGKSYADGAELSRGQWQKLALGRAMMREDPLLLILDEPTADLDAESEHLLFERYAANARRLAETSGTITILVSHRFSTVRMADLILVVVDGRVADSGSHEELMERGGLYADLYGLQQRSYQ</sequence>
<feature type="domain" description="ABC transmembrane type-1" evidence="9">
    <location>
        <begin position="24"/>
        <end position="307"/>
    </location>
</feature>
<gene>
    <name evidence="10" type="ORF">D0Q02_27635</name>
</gene>
<dbReference type="Gene3D" id="3.40.50.300">
    <property type="entry name" value="P-loop containing nucleotide triphosphate hydrolases"/>
    <property type="match status" value="1"/>
</dbReference>
<feature type="domain" description="ABC transporter" evidence="8">
    <location>
        <begin position="346"/>
        <end position="593"/>
    </location>
</feature>
<dbReference type="InterPro" id="IPR039421">
    <property type="entry name" value="Type_1_exporter"/>
</dbReference>
<evidence type="ECO:0000259" key="8">
    <source>
        <dbReference type="PROSITE" id="PS50893"/>
    </source>
</evidence>
<keyword evidence="5 7" id="KW-1133">Transmembrane helix</keyword>
<dbReference type="PANTHER" id="PTHR43394:SF1">
    <property type="entry name" value="ATP-BINDING CASSETTE SUB-FAMILY B MEMBER 10, MITOCHONDRIAL"/>
    <property type="match status" value="1"/>
</dbReference>